<name>A0A6P0HLN2_9ACTN</name>
<dbReference type="EMBL" id="JAAGXA010000005">
    <property type="protein sequence ID" value="NEN78535.1"/>
    <property type="molecule type" value="Genomic_DNA"/>
</dbReference>
<evidence type="ECO:0000256" key="1">
    <source>
        <dbReference type="SAM" id="MobiDB-lite"/>
    </source>
</evidence>
<evidence type="ECO:0000313" key="2">
    <source>
        <dbReference type="EMBL" id="NEN78535.1"/>
    </source>
</evidence>
<dbReference type="Proteomes" id="UP000468687">
    <property type="component" value="Unassembled WGS sequence"/>
</dbReference>
<dbReference type="RefSeq" id="WP_163772060.1">
    <property type="nucleotide sequence ID" value="NZ_JAAGXA010000005.1"/>
</dbReference>
<sequence length="68" mass="6880">MPENPGAPDVDLDDRAAPVSPTPTGHDDVDALLAELGSLAGAPVAEHVAVFERLHLGLRGVLDATTAG</sequence>
<proteinExistence type="predicted"/>
<reference evidence="2 3" key="1">
    <citation type="journal article" date="2014" name="Int. J. Syst. Evol. Microbiol.">
        <title>Nocardioides zeae sp. nov., isolated from the stem of Zea mays.</title>
        <authorList>
            <person name="Glaeser S.P."/>
            <person name="McInroy J.A."/>
            <person name="Busse H.J."/>
            <person name="Kampfer P."/>
        </authorList>
    </citation>
    <scope>NUCLEOTIDE SEQUENCE [LARGE SCALE GENOMIC DNA]</scope>
    <source>
        <strain evidence="2 3">JCM 30728</strain>
    </source>
</reference>
<gene>
    <name evidence="2" type="ORF">G3T38_09605</name>
</gene>
<keyword evidence="3" id="KW-1185">Reference proteome</keyword>
<organism evidence="2 3">
    <name type="scientific">Nocardioides zeae</name>
    <dbReference type="NCBI Taxonomy" id="1457234"/>
    <lineage>
        <taxon>Bacteria</taxon>
        <taxon>Bacillati</taxon>
        <taxon>Actinomycetota</taxon>
        <taxon>Actinomycetes</taxon>
        <taxon>Propionibacteriales</taxon>
        <taxon>Nocardioidaceae</taxon>
        <taxon>Nocardioides</taxon>
    </lineage>
</organism>
<dbReference type="AlphaFoldDB" id="A0A6P0HLN2"/>
<protein>
    <submittedName>
        <fullName evidence="2">Uncharacterized protein</fullName>
    </submittedName>
</protein>
<comment type="caution">
    <text evidence="2">The sequence shown here is derived from an EMBL/GenBank/DDBJ whole genome shotgun (WGS) entry which is preliminary data.</text>
</comment>
<accession>A0A6P0HLN2</accession>
<evidence type="ECO:0000313" key="3">
    <source>
        <dbReference type="Proteomes" id="UP000468687"/>
    </source>
</evidence>
<feature type="region of interest" description="Disordered" evidence="1">
    <location>
        <begin position="1"/>
        <end position="27"/>
    </location>
</feature>